<dbReference type="EMBL" id="LT174552">
    <property type="protein sequence ID" value="CZQ24392.1"/>
    <property type="molecule type" value="Genomic_DNA"/>
</dbReference>
<feature type="domain" description="Acyltransferase 3" evidence="2">
    <location>
        <begin position="7"/>
        <end position="307"/>
    </location>
</feature>
<dbReference type="PATRIC" id="fig|573.1885.peg.5682"/>
<reference evidence="3" key="2">
    <citation type="submission" date="2016-06" db="EMBL/GenBank/DDBJ databases">
        <title>Towards a vaccine: An investigation of Klebsiella pneumoniae surface antigens.</title>
        <authorList>
            <person name="Follador R."/>
            <person name="Heinz E."/>
            <person name="Wyres K.L."/>
            <person name="Ellington M.J."/>
            <person name="Kowarik M."/>
            <person name="Holt K.E."/>
            <person name="Thomson N.R."/>
        </authorList>
    </citation>
    <scope>NUCLEOTIDE SEQUENCE</scope>
    <source>
        <strain evidence="3">EW-33-R-MAC-2</strain>
    </source>
</reference>
<keyword evidence="3" id="KW-0808">Transferase</keyword>
<keyword evidence="1" id="KW-1133">Transmembrane helix</keyword>
<protein>
    <submittedName>
        <fullName evidence="3">Acyltransferase 3</fullName>
    </submittedName>
</protein>
<accession>A0A193SCZ9</accession>
<keyword evidence="1" id="KW-0472">Membrane</keyword>
<keyword evidence="1" id="KW-0812">Transmembrane</keyword>
<dbReference type="PANTHER" id="PTHR23028">
    <property type="entry name" value="ACETYLTRANSFERASE"/>
    <property type="match status" value="1"/>
</dbReference>
<dbReference type="GO" id="GO:0000271">
    <property type="term" value="P:polysaccharide biosynthetic process"/>
    <property type="evidence" value="ECO:0007669"/>
    <property type="project" value="TreeGrafter"/>
</dbReference>
<keyword evidence="3" id="KW-0012">Acyltransferase</keyword>
<evidence type="ECO:0000256" key="1">
    <source>
        <dbReference type="SAM" id="Phobius"/>
    </source>
</evidence>
<dbReference type="InterPro" id="IPR050879">
    <property type="entry name" value="Acyltransferase_3"/>
</dbReference>
<feature type="transmembrane region" description="Helical" evidence="1">
    <location>
        <begin position="179"/>
        <end position="201"/>
    </location>
</feature>
<dbReference type="PANTHER" id="PTHR23028:SF53">
    <property type="entry name" value="ACYL_TRANSF_3 DOMAIN-CONTAINING PROTEIN"/>
    <property type="match status" value="1"/>
</dbReference>
<evidence type="ECO:0000313" key="3">
    <source>
        <dbReference type="EMBL" id="CZQ24392.1"/>
    </source>
</evidence>
<feature type="transmembrane region" description="Helical" evidence="1">
    <location>
        <begin position="267"/>
        <end position="285"/>
    </location>
</feature>
<dbReference type="RefSeq" id="WP_049000150.1">
    <property type="nucleotide sequence ID" value="NZ_BIKA01000001.1"/>
</dbReference>
<feature type="transmembrane region" description="Helical" evidence="1">
    <location>
        <begin position="156"/>
        <end position="173"/>
    </location>
</feature>
<dbReference type="InterPro" id="IPR002656">
    <property type="entry name" value="Acyl_transf_3_dom"/>
</dbReference>
<name>A0A193SCZ9_KLEPN</name>
<dbReference type="GO" id="GO:0016020">
    <property type="term" value="C:membrane"/>
    <property type="evidence" value="ECO:0007669"/>
    <property type="project" value="TreeGrafter"/>
</dbReference>
<reference evidence="3" key="1">
    <citation type="submission" date="2016-02" db="EMBL/GenBank/DDBJ databases">
        <authorList>
            <person name="Wen L."/>
            <person name="He K."/>
            <person name="Yang H."/>
        </authorList>
    </citation>
    <scope>NUCLEOTIDE SEQUENCE</scope>
    <source>
        <strain evidence="3">EW-33-R-MAC-2</strain>
    </source>
</reference>
<feature type="transmembrane region" description="Helical" evidence="1">
    <location>
        <begin position="291"/>
        <end position="312"/>
    </location>
</feature>
<feature type="transmembrane region" description="Helical" evidence="1">
    <location>
        <begin position="9"/>
        <end position="26"/>
    </location>
</feature>
<organism evidence="3">
    <name type="scientific">Klebsiella pneumoniae</name>
    <dbReference type="NCBI Taxonomy" id="573"/>
    <lineage>
        <taxon>Bacteria</taxon>
        <taxon>Pseudomonadati</taxon>
        <taxon>Pseudomonadota</taxon>
        <taxon>Gammaproteobacteria</taxon>
        <taxon>Enterobacterales</taxon>
        <taxon>Enterobacteriaceae</taxon>
        <taxon>Klebsiella/Raoultella group</taxon>
        <taxon>Klebsiella</taxon>
        <taxon>Klebsiella pneumoniae complex</taxon>
    </lineage>
</organism>
<dbReference type="GO" id="GO:0016747">
    <property type="term" value="F:acyltransferase activity, transferring groups other than amino-acyl groups"/>
    <property type="evidence" value="ECO:0007669"/>
    <property type="project" value="InterPro"/>
</dbReference>
<gene>
    <name evidence="3" type="primary">wclK</name>
</gene>
<sequence>MKNELNQIQWLRAIAAILVVITHFTGKAYSVKLLDHEFSSGAIGVDIFFIISGFIMMYVSDLKKQYPIKFILNRFIRILPVHYFFLFILIIIFLIKPDVINSSVSKTYVWESFLLVPALRNDAEYLNPVIWTLCYEMMFYLIFCVSLNLKNLTTSAIATTLVISAIVFSGFFYKGDNIYISAATDSISLEFCYGMLLYVFYKKGFLNFHWLLPLMLSIILYFVLKQFDFYRFIKLGIPSALIFISFLNMKNSKITFLNFLGKISYEIYICHIMVISASYLILFRLGVFNIFAYATLTSVLILISAYLINIFISNKALSLKKKFGL</sequence>
<feature type="transmembrane region" description="Helical" evidence="1">
    <location>
        <begin position="129"/>
        <end position="149"/>
    </location>
</feature>
<evidence type="ECO:0000259" key="2">
    <source>
        <dbReference type="Pfam" id="PF01757"/>
    </source>
</evidence>
<dbReference type="AlphaFoldDB" id="A0A193SCZ9"/>
<feature type="transmembrane region" description="Helical" evidence="1">
    <location>
        <begin position="208"/>
        <end position="224"/>
    </location>
</feature>
<feature type="transmembrane region" description="Helical" evidence="1">
    <location>
        <begin position="38"/>
        <end position="59"/>
    </location>
</feature>
<dbReference type="Pfam" id="PF01757">
    <property type="entry name" value="Acyl_transf_3"/>
    <property type="match status" value="1"/>
</dbReference>
<feature type="transmembrane region" description="Helical" evidence="1">
    <location>
        <begin position="71"/>
        <end position="95"/>
    </location>
</feature>
<feature type="transmembrane region" description="Helical" evidence="1">
    <location>
        <begin position="230"/>
        <end position="247"/>
    </location>
</feature>
<proteinExistence type="predicted"/>